<keyword evidence="9" id="KW-0921">Nickel transport</keyword>
<keyword evidence="9" id="KW-0406">Ion transport</keyword>
<proteinExistence type="inferred from homology"/>
<feature type="transmembrane region" description="Helical" evidence="11">
    <location>
        <begin position="85"/>
        <end position="110"/>
    </location>
</feature>
<reference evidence="14 15" key="1">
    <citation type="submission" date="2019-01" db="EMBL/GenBank/DDBJ databases">
        <title>Draft genome sequences of the type strains of six Macrococcus species.</title>
        <authorList>
            <person name="Mazhar S."/>
            <person name="Altermann E."/>
            <person name="Hill C."/>
            <person name="Mcauliffe O."/>
        </authorList>
    </citation>
    <scope>NUCLEOTIDE SEQUENCE [LARGE SCALE GENOMIC DNA]</scope>
    <source>
        <strain evidence="14 15">CCM4815</strain>
    </source>
</reference>
<name>A0A4R6BWM9_9STAP</name>
<evidence type="ECO:0000256" key="1">
    <source>
        <dbReference type="ARBA" id="ARBA00004651"/>
    </source>
</evidence>
<dbReference type="RefSeq" id="WP_133442995.1">
    <property type="nucleotide sequence ID" value="NZ_SCWB01000002.1"/>
</dbReference>
<dbReference type="AlphaFoldDB" id="A0A4R6BWM9"/>
<keyword evidence="4 12" id="KW-1003">Cell membrane</keyword>
<evidence type="ECO:0000256" key="6">
    <source>
        <dbReference type="ARBA" id="ARBA00022596"/>
    </source>
</evidence>
<dbReference type="Gene3D" id="1.10.3720.10">
    <property type="entry name" value="MetI-like"/>
    <property type="match status" value="1"/>
</dbReference>
<evidence type="ECO:0000256" key="10">
    <source>
        <dbReference type="ARBA" id="ARBA00023136"/>
    </source>
</evidence>
<dbReference type="GO" id="GO:0015675">
    <property type="term" value="P:nickel cation transport"/>
    <property type="evidence" value="ECO:0007669"/>
    <property type="project" value="UniProtKB-KW"/>
</dbReference>
<evidence type="ECO:0000256" key="11">
    <source>
        <dbReference type="RuleBase" id="RU363032"/>
    </source>
</evidence>
<comment type="subcellular location">
    <subcellularLocation>
        <location evidence="1 11">Cell membrane</location>
        <topology evidence="1 11">Multi-pass membrane protein</topology>
    </subcellularLocation>
</comment>
<evidence type="ECO:0000313" key="15">
    <source>
        <dbReference type="Proteomes" id="UP000294802"/>
    </source>
</evidence>
<evidence type="ECO:0000256" key="2">
    <source>
        <dbReference type="ARBA" id="ARBA00007069"/>
    </source>
</evidence>
<evidence type="ECO:0000259" key="13">
    <source>
        <dbReference type="PROSITE" id="PS50928"/>
    </source>
</evidence>
<evidence type="ECO:0000313" key="14">
    <source>
        <dbReference type="EMBL" id="TDM12780.1"/>
    </source>
</evidence>
<gene>
    <name evidence="14" type="primary">modB</name>
    <name evidence="14" type="ORF">ERX29_01895</name>
</gene>
<evidence type="ECO:0000256" key="7">
    <source>
        <dbReference type="ARBA" id="ARBA00022692"/>
    </source>
</evidence>
<dbReference type="GO" id="GO:0015098">
    <property type="term" value="F:molybdate ion transmembrane transporter activity"/>
    <property type="evidence" value="ECO:0007669"/>
    <property type="project" value="UniProtKB-UniRule"/>
</dbReference>
<keyword evidence="5 12" id="KW-0500">Molybdenum</keyword>
<evidence type="ECO:0000256" key="9">
    <source>
        <dbReference type="ARBA" id="ARBA00023112"/>
    </source>
</evidence>
<comment type="caution">
    <text evidence="14">The sequence shown here is derived from an EMBL/GenBank/DDBJ whole genome shotgun (WGS) entry which is preliminary data.</text>
</comment>
<feature type="transmembrane region" description="Helical" evidence="11">
    <location>
        <begin position="51"/>
        <end position="73"/>
    </location>
</feature>
<keyword evidence="6" id="KW-0533">Nickel</keyword>
<dbReference type="CDD" id="cd06261">
    <property type="entry name" value="TM_PBP2"/>
    <property type="match status" value="1"/>
</dbReference>
<feature type="domain" description="ABC transmembrane type-1" evidence="13">
    <location>
        <begin position="13"/>
        <end position="215"/>
    </location>
</feature>
<evidence type="ECO:0000256" key="8">
    <source>
        <dbReference type="ARBA" id="ARBA00022989"/>
    </source>
</evidence>
<comment type="function">
    <text evidence="12">Part of the binding-protein-dependent transport system for molybdenum; probably responsible for the translocation of the substrate across the membrane.</text>
</comment>
<keyword evidence="15" id="KW-1185">Reference proteome</keyword>
<evidence type="ECO:0000256" key="5">
    <source>
        <dbReference type="ARBA" id="ARBA00022505"/>
    </source>
</evidence>
<dbReference type="Proteomes" id="UP000294802">
    <property type="component" value="Unassembled WGS sequence"/>
</dbReference>
<dbReference type="InterPro" id="IPR035906">
    <property type="entry name" value="MetI-like_sf"/>
</dbReference>
<organism evidence="14 15">
    <name type="scientific">Macrococcus lamae</name>
    <dbReference type="NCBI Taxonomy" id="198484"/>
    <lineage>
        <taxon>Bacteria</taxon>
        <taxon>Bacillati</taxon>
        <taxon>Bacillota</taxon>
        <taxon>Bacilli</taxon>
        <taxon>Bacillales</taxon>
        <taxon>Staphylococcaceae</taxon>
        <taxon>Macrococcus</taxon>
    </lineage>
</organism>
<dbReference type="NCBIfam" id="TIGR02141">
    <property type="entry name" value="modB_ABC"/>
    <property type="match status" value="1"/>
</dbReference>
<feature type="transmembrane region" description="Helical" evidence="11">
    <location>
        <begin position="20"/>
        <end position="39"/>
    </location>
</feature>
<dbReference type="Pfam" id="PF00528">
    <property type="entry name" value="BPD_transp_1"/>
    <property type="match status" value="1"/>
</dbReference>
<comment type="similarity">
    <text evidence="2 12">Belongs to the binding-protein-dependent transport system permease family. CysTW subfamily.</text>
</comment>
<dbReference type="EMBL" id="SCWB01000002">
    <property type="protein sequence ID" value="TDM12780.1"/>
    <property type="molecule type" value="Genomic_DNA"/>
</dbReference>
<accession>A0A4R6BWM9</accession>
<protein>
    <recommendedName>
        <fullName evidence="12">Molybdenum transport system permease</fullName>
    </recommendedName>
</protein>
<dbReference type="PANTHER" id="PTHR30183">
    <property type="entry name" value="MOLYBDENUM TRANSPORT SYSTEM PERMEASE PROTEIN MODB"/>
    <property type="match status" value="1"/>
</dbReference>
<dbReference type="InterPro" id="IPR000515">
    <property type="entry name" value="MetI-like"/>
</dbReference>
<evidence type="ECO:0000256" key="3">
    <source>
        <dbReference type="ARBA" id="ARBA00022448"/>
    </source>
</evidence>
<keyword evidence="3 11" id="KW-0813">Transport</keyword>
<dbReference type="PANTHER" id="PTHR30183:SF3">
    <property type="entry name" value="MOLYBDENUM TRANSPORT SYSTEM PERMEASE PROTEIN MODB"/>
    <property type="match status" value="1"/>
</dbReference>
<dbReference type="GO" id="GO:0005886">
    <property type="term" value="C:plasma membrane"/>
    <property type="evidence" value="ECO:0007669"/>
    <property type="project" value="UniProtKB-SubCell"/>
</dbReference>
<keyword evidence="7 11" id="KW-0812">Transmembrane</keyword>
<dbReference type="OrthoDB" id="9795403at2"/>
<evidence type="ECO:0000256" key="12">
    <source>
        <dbReference type="RuleBase" id="RU365097"/>
    </source>
</evidence>
<keyword evidence="8 11" id="KW-1133">Transmembrane helix</keyword>
<evidence type="ECO:0000256" key="4">
    <source>
        <dbReference type="ARBA" id="ARBA00022475"/>
    </source>
</evidence>
<dbReference type="InterPro" id="IPR011867">
    <property type="entry name" value="ModB_ABC"/>
</dbReference>
<keyword evidence="10 11" id="KW-0472">Membrane</keyword>
<comment type="caution">
    <text evidence="12">Lacks conserved residue(s) required for the propagation of feature annotation.</text>
</comment>
<sequence length="225" mass="24111">MDLLLSDTFLSPVILSLKVAGTATVISFIIGSILAFLLNKKTFPGKSIIETTIMLPMVLPPTVVGFILLFLLGRDGVIGLLIYQLLHTTILFSIYGAVIASTVVAIPLMYQSLKIGIDNVSSEVIDAAQMDGASNFNIYKSIIVPLSKNALVTGILFSFARALGEFGATLIVAGNIPGITQTLPTAIYVAIENNELLLAGSWVGIMILLSFVLMLVIQIIRKKDK</sequence>
<dbReference type="PROSITE" id="PS50928">
    <property type="entry name" value="ABC_TM1"/>
    <property type="match status" value="1"/>
</dbReference>
<dbReference type="SUPFAM" id="SSF161098">
    <property type="entry name" value="MetI-like"/>
    <property type="match status" value="1"/>
</dbReference>
<feature type="transmembrane region" description="Helical" evidence="11">
    <location>
        <begin position="196"/>
        <end position="220"/>
    </location>
</feature>